<evidence type="ECO:0000256" key="8">
    <source>
        <dbReference type="ARBA" id="ARBA00031306"/>
    </source>
</evidence>
<dbReference type="GO" id="GO:0016740">
    <property type="term" value="F:transferase activity"/>
    <property type="evidence" value="ECO:0007669"/>
    <property type="project" value="UniProtKB-UniRule"/>
</dbReference>
<evidence type="ECO:0000256" key="10">
    <source>
        <dbReference type="PIRNR" id="PIRNR006268"/>
    </source>
</evidence>
<dbReference type="RefSeq" id="WP_116847441.1">
    <property type="nucleotide sequence ID" value="NZ_QTJU01000003.1"/>
</dbReference>
<protein>
    <recommendedName>
        <fullName evidence="2 10">FAD:protein FMN transferase</fullName>
        <ecNumber evidence="1 10">2.7.1.180</ecNumber>
    </recommendedName>
    <alternativeName>
        <fullName evidence="8 10">Flavin transferase</fullName>
    </alternativeName>
</protein>
<dbReference type="EC" id="2.7.1.180" evidence="1 10"/>
<dbReference type="EMBL" id="QTJU01000003">
    <property type="protein sequence ID" value="RFM28195.1"/>
    <property type="molecule type" value="Genomic_DNA"/>
</dbReference>
<keyword evidence="7 10" id="KW-0460">Magnesium</keyword>
<dbReference type="PANTHER" id="PTHR30040">
    <property type="entry name" value="THIAMINE BIOSYNTHESIS LIPOPROTEIN APBE"/>
    <property type="match status" value="1"/>
</dbReference>
<comment type="similarity">
    <text evidence="10">Belongs to the ApbE family.</text>
</comment>
<keyword evidence="13" id="KW-1185">Reference proteome</keyword>
<evidence type="ECO:0000256" key="11">
    <source>
        <dbReference type="PIRSR" id="PIRSR006268-2"/>
    </source>
</evidence>
<dbReference type="PANTHER" id="PTHR30040:SF2">
    <property type="entry name" value="FAD:PROTEIN FMN TRANSFERASE"/>
    <property type="match status" value="1"/>
</dbReference>
<dbReference type="Gene3D" id="3.10.520.10">
    <property type="entry name" value="ApbE-like domains"/>
    <property type="match status" value="1"/>
</dbReference>
<evidence type="ECO:0000313" key="12">
    <source>
        <dbReference type="EMBL" id="RFM28195.1"/>
    </source>
</evidence>
<dbReference type="InterPro" id="IPR003374">
    <property type="entry name" value="ApbE-like_sf"/>
</dbReference>
<comment type="caution">
    <text evidence="12">The sequence shown here is derived from an EMBL/GenBank/DDBJ whole genome shotgun (WGS) entry which is preliminary data.</text>
</comment>
<evidence type="ECO:0000256" key="6">
    <source>
        <dbReference type="ARBA" id="ARBA00022827"/>
    </source>
</evidence>
<keyword evidence="5 10" id="KW-0479">Metal-binding</keyword>
<evidence type="ECO:0000256" key="5">
    <source>
        <dbReference type="ARBA" id="ARBA00022723"/>
    </source>
</evidence>
<feature type="binding site" evidence="11">
    <location>
        <position position="282"/>
    </location>
    <ligand>
        <name>Mg(2+)</name>
        <dbReference type="ChEBI" id="CHEBI:18420"/>
    </ligand>
</feature>
<dbReference type="InterPro" id="IPR024932">
    <property type="entry name" value="ApbE"/>
</dbReference>
<dbReference type="SUPFAM" id="SSF143631">
    <property type="entry name" value="ApbE-like"/>
    <property type="match status" value="1"/>
</dbReference>
<feature type="binding site" evidence="11">
    <location>
        <position position="169"/>
    </location>
    <ligand>
        <name>Mg(2+)</name>
        <dbReference type="ChEBI" id="CHEBI:18420"/>
    </ligand>
</feature>
<dbReference type="GO" id="GO:0046872">
    <property type="term" value="F:metal ion binding"/>
    <property type="evidence" value="ECO:0007669"/>
    <property type="project" value="UniProtKB-UniRule"/>
</dbReference>
<evidence type="ECO:0000256" key="2">
    <source>
        <dbReference type="ARBA" id="ARBA00016337"/>
    </source>
</evidence>
<comment type="catalytic activity">
    <reaction evidence="9 10">
        <text>L-threonyl-[protein] + FAD = FMN-L-threonyl-[protein] + AMP + H(+)</text>
        <dbReference type="Rhea" id="RHEA:36847"/>
        <dbReference type="Rhea" id="RHEA-COMP:11060"/>
        <dbReference type="Rhea" id="RHEA-COMP:11061"/>
        <dbReference type="ChEBI" id="CHEBI:15378"/>
        <dbReference type="ChEBI" id="CHEBI:30013"/>
        <dbReference type="ChEBI" id="CHEBI:57692"/>
        <dbReference type="ChEBI" id="CHEBI:74257"/>
        <dbReference type="ChEBI" id="CHEBI:456215"/>
        <dbReference type="EC" id="2.7.1.180"/>
    </reaction>
</comment>
<dbReference type="PIRSF" id="PIRSF006268">
    <property type="entry name" value="ApbE"/>
    <property type="match status" value="1"/>
</dbReference>
<accession>A0A3E1NJT0</accession>
<keyword evidence="6 10" id="KW-0274">FAD</keyword>
<evidence type="ECO:0000256" key="1">
    <source>
        <dbReference type="ARBA" id="ARBA00011955"/>
    </source>
</evidence>
<keyword evidence="4 10" id="KW-0808">Transferase</keyword>
<gene>
    <name evidence="12" type="ORF">DXN05_11790</name>
</gene>
<name>A0A3E1NJT0_9BACT</name>
<proteinExistence type="inferred from homology"/>
<keyword evidence="3 10" id="KW-0285">Flavoprotein</keyword>
<dbReference type="Proteomes" id="UP000261284">
    <property type="component" value="Unassembled WGS sequence"/>
</dbReference>
<evidence type="ECO:0000256" key="9">
    <source>
        <dbReference type="ARBA" id="ARBA00048540"/>
    </source>
</evidence>
<dbReference type="AlphaFoldDB" id="A0A3E1NJT0"/>
<feature type="binding site" evidence="11">
    <location>
        <position position="286"/>
    </location>
    <ligand>
        <name>Mg(2+)</name>
        <dbReference type="ChEBI" id="CHEBI:18420"/>
    </ligand>
</feature>
<comment type="cofactor">
    <cofactor evidence="11">
        <name>Mg(2+)</name>
        <dbReference type="ChEBI" id="CHEBI:18420"/>
    </cofactor>
    <cofactor evidence="11">
        <name>Mn(2+)</name>
        <dbReference type="ChEBI" id="CHEBI:29035"/>
    </cofactor>
    <text evidence="11">Magnesium. Can also use manganese.</text>
</comment>
<reference evidence="12 13" key="1">
    <citation type="submission" date="2018-08" db="EMBL/GenBank/DDBJ databases">
        <title>Chitinophagaceae sp. K23C18032701, a novel bacterium isolated from forest soil.</title>
        <authorList>
            <person name="Wang C."/>
        </authorList>
    </citation>
    <scope>NUCLEOTIDE SEQUENCE [LARGE SCALE GENOMIC DNA]</scope>
    <source>
        <strain evidence="12 13">K23C18032701</strain>
    </source>
</reference>
<evidence type="ECO:0000256" key="7">
    <source>
        <dbReference type="ARBA" id="ARBA00022842"/>
    </source>
</evidence>
<evidence type="ECO:0000256" key="3">
    <source>
        <dbReference type="ARBA" id="ARBA00022630"/>
    </source>
</evidence>
<sequence length="332" mass="36376">MTIQYLATCLLLPFVAAVVKPYRFTMPKMGSPFIITIYSDDSLKAEMAATAAFKQVDTLNMIFSDYTDSSELSALNRSSGSKKYMPVSPHLYNILQQSLNAARTSKGSFDITIGPAVKLWRKARKTHTFPDSMQLREALQHCGYRYIHINRKLHGVQLQQPGMQLDLGGIAKGYAAQHVVNYLKAQGFPYTMADAGGDLATGDAPPGKQGWHIGINEPEQTEELLPGLVQLHNKAIATSGDVYQYVLHNGIKYSHIINPATGMGVTFQRNVTVIANDGATADWLATACSILPIPQAQQLIAGMPGSALLITELKDGHMIRFSSPNFKNYEAK</sequence>
<evidence type="ECO:0000256" key="4">
    <source>
        <dbReference type="ARBA" id="ARBA00022679"/>
    </source>
</evidence>
<dbReference type="OrthoDB" id="9778595at2"/>
<evidence type="ECO:0000313" key="13">
    <source>
        <dbReference type="Proteomes" id="UP000261284"/>
    </source>
</evidence>
<organism evidence="12 13">
    <name type="scientific">Deminuibacter soli</name>
    <dbReference type="NCBI Taxonomy" id="2291815"/>
    <lineage>
        <taxon>Bacteria</taxon>
        <taxon>Pseudomonadati</taxon>
        <taxon>Bacteroidota</taxon>
        <taxon>Chitinophagia</taxon>
        <taxon>Chitinophagales</taxon>
        <taxon>Chitinophagaceae</taxon>
        <taxon>Deminuibacter</taxon>
    </lineage>
</organism>
<dbReference type="Pfam" id="PF02424">
    <property type="entry name" value="ApbE"/>
    <property type="match status" value="1"/>
</dbReference>